<accession>K1THB8</accession>
<gene>
    <name evidence="2" type="ORF">LEA_09544</name>
</gene>
<dbReference type="Pfam" id="PF00930">
    <property type="entry name" value="DPPIV_N"/>
    <property type="match status" value="1"/>
</dbReference>
<dbReference type="Gene3D" id="2.140.10.30">
    <property type="entry name" value="Dipeptidylpeptidase IV, N-terminal domain"/>
    <property type="match status" value="1"/>
</dbReference>
<evidence type="ECO:0000313" key="2">
    <source>
        <dbReference type="EMBL" id="EKC66964.1"/>
    </source>
</evidence>
<dbReference type="InterPro" id="IPR002469">
    <property type="entry name" value="Peptidase_S9B_N"/>
</dbReference>
<dbReference type="PANTHER" id="PTHR11731:SF193">
    <property type="entry name" value="DIPEPTIDYL PEPTIDASE 9"/>
    <property type="match status" value="1"/>
</dbReference>
<dbReference type="EMBL" id="AJWY01006400">
    <property type="protein sequence ID" value="EKC66964.1"/>
    <property type="molecule type" value="Genomic_DNA"/>
</dbReference>
<organism evidence="2">
    <name type="scientific">human gut metagenome</name>
    <dbReference type="NCBI Taxonomy" id="408170"/>
    <lineage>
        <taxon>unclassified sequences</taxon>
        <taxon>metagenomes</taxon>
        <taxon>organismal metagenomes</taxon>
    </lineage>
</organism>
<dbReference type="GO" id="GO:0008239">
    <property type="term" value="F:dipeptidyl-peptidase activity"/>
    <property type="evidence" value="ECO:0007669"/>
    <property type="project" value="TreeGrafter"/>
</dbReference>
<reference evidence="2" key="1">
    <citation type="journal article" date="2013" name="Environ. Microbiol.">
        <title>Microbiota from the distal guts of lean and obese adolescents exhibit partial functional redundancy besides clear differences in community structure.</title>
        <authorList>
            <person name="Ferrer M."/>
            <person name="Ruiz A."/>
            <person name="Lanza F."/>
            <person name="Haange S.B."/>
            <person name="Oberbach A."/>
            <person name="Till H."/>
            <person name="Bargiela R."/>
            <person name="Campoy C."/>
            <person name="Segura M.T."/>
            <person name="Richter M."/>
            <person name="von Bergen M."/>
            <person name="Seifert J."/>
            <person name="Suarez A."/>
        </authorList>
    </citation>
    <scope>NUCLEOTIDE SEQUENCE</scope>
</reference>
<dbReference type="GO" id="GO:0006508">
    <property type="term" value="P:proteolysis"/>
    <property type="evidence" value="ECO:0007669"/>
    <property type="project" value="InterPro"/>
</dbReference>
<sequence>MKKRLIPVLAAVLLGSGTLAARDEYREIARLASMNERVYGIRSMADGEHYTTLEGNEILRYSYAQEGPGERLLPRSSDVQTVSDYTFSPDERMILIASGRTPIYRHSYTTQYLLAADGVVRPILPEAEAPRDASFSPDGRLIAYSDRNDLYVYEIATKKTRRITDDGAWNSVINGTTDWVYEEEFGFTRAYAFSPDGKRLAYLRFDESQVPLMEMMRFDGKLYNEAYS</sequence>
<comment type="caution">
    <text evidence="2">The sequence shown here is derived from an EMBL/GenBank/DDBJ whole genome shotgun (WGS) entry which is preliminary data.</text>
</comment>
<feature type="non-terminal residue" evidence="2">
    <location>
        <position position="228"/>
    </location>
</feature>
<dbReference type="PANTHER" id="PTHR11731">
    <property type="entry name" value="PROTEASE FAMILY S9B,C DIPEPTIDYL-PEPTIDASE IV-RELATED"/>
    <property type="match status" value="1"/>
</dbReference>
<feature type="domain" description="Dipeptidylpeptidase IV N-terminal" evidence="1">
    <location>
        <begin position="88"/>
        <end position="225"/>
    </location>
</feature>
<dbReference type="SUPFAM" id="SSF82171">
    <property type="entry name" value="DPP6 N-terminal domain-like"/>
    <property type="match status" value="1"/>
</dbReference>
<dbReference type="InterPro" id="IPR050278">
    <property type="entry name" value="Serine_Prot_S9B/DPPIV"/>
</dbReference>
<protein>
    <submittedName>
        <fullName evidence="2">Dipeptidyl peptidase IV</fullName>
    </submittedName>
</protein>
<proteinExistence type="predicted"/>
<name>K1THB8_9ZZZZ</name>
<dbReference type="AlphaFoldDB" id="K1THB8"/>
<evidence type="ECO:0000259" key="1">
    <source>
        <dbReference type="Pfam" id="PF00930"/>
    </source>
</evidence>